<evidence type="ECO:0000256" key="3">
    <source>
        <dbReference type="ARBA" id="ARBA00023237"/>
    </source>
</evidence>
<keyword evidence="2" id="KW-0472">Membrane</keyword>
<comment type="subcellular location">
    <subcellularLocation>
        <location evidence="1">Cell outer membrane</location>
    </subcellularLocation>
</comment>
<keyword evidence="4" id="KW-0675">Receptor</keyword>
<dbReference type="SUPFAM" id="SSF49452">
    <property type="entry name" value="Starch-binding domain-like"/>
    <property type="match status" value="1"/>
</dbReference>
<proteinExistence type="predicted"/>
<dbReference type="AlphaFoldDB" id="A0A4Q0U8X8"/>
<comment type="caution">
    <text evidence="4">The sequence shown here is derived from an EMBL/GenBank/DDBJ whole genome shotgun (WGS) entry which is preliminary data.</text>
</comment>
<evidence type="ECO:0000313" key="4">
    <source>
        <dbReference type="EMBL" id="HJE38494.1"/>
    </source>
</evidence>
<evidence type="ECO:0000313" key="5">
    <source>
        <dbReference type="Proteomes" id="UP000711407"/>
    </source>
</evidence>
<dbReference type="SUPFAM" id="SSF56935">
    <property type="entry name" value="Porins"/>
    <property type="match status" value="1"/>
</dbReference>
<dbReference type="Proteomes" id="UP000711407">
    <property type="component" value="Unassembled WGS sequence"/>
</dbReference>
<dbReference type="GO" id="GO:0030246">
    <property type="term" value="F:carbohydrate binding"/>
    <property type="evidence" value="ECO:0007669"/>
    <property type="project" value="InterPro"/>
</dbReference>
<name>A0A4Q0U8X8_9BACT</name>
<sequence length="915" mass="103728">MRLHLLLLCLLTAAVPALAQKAAVTGTVVDSTTGAPLRGIMVTLDNQGLKAVTGPAGDFLIQGAKAGDDALSITNPDYDPLTSGVVLVDGQTVNVGRLALRNTNQNTSFYEDMEDIYFDENAIEDEEGASQAIGALTGSSDNIYYNSSNYDWNLMRFRFRGYDSEYSDTYINGIKMNDLARGRFNYSSLGGLNRAFRNKSVAVGLGSSAHGFGDIGGATNISTITDEYAPGFYGSAMYTNSNYMLRGMVLYSTGINPHGWGVTVGAITRWANEGVVDGTFYHSYGYFLSAEKRFNPKNRLVFTTFGAPTERSTPQMTYQEAMDLADDNLYNPGWGWQDGKKRSSRITKTFDPTFLLNWLSNPSHSTSINTGVAVRWINYSNSALNWYNAADPRPDYYRYLPSYFEDDEAAYDLYTQYWANPVNRQIKWDDLYQANYLNNYQNATEGTDKGSTYILERRHSNQFNFIFNSTVNHRLNSYLTMQGGASVNYTNAHYYKTIDDLLGGEFWRDIDTYAERDFPDDPTMLQNDLNNPNRKVGKGDTFGYDYNIHAIQAQAWIQNMIALPKWDIDYALKMSYTQFYRDGQMRNGRAPDNSYGKGKTHRFDNGGVKAGAVYKLDGHNFFSAHAGYESRAPLFEYAYISPRIKDTAIDGLQSERIASFDINYAWNYRRFRGQISGFWTEMMNLTERSSFYDDYYSTFMNYALKDVHTAYRGIELGMSYKITQSLAATFAGTYARYQYRNNPMGVRSYENGAEPDKEAQVFLKNYYVGGTPQAAFNIGLDYQAPQMWFFNINGSWMGDSYVMLAPNHHEALPELWQQYPDMASLEAAVQELAGQDKLKNAFVLNLSIGKVVYVNRKLSLNFNLNIDNVLNNRNVMTYGYQQGRFDYKDYNGNKYPNKFSYAQGIKVMFNVGVRF</sequence>
<dbReference type="Gene3D" id="2.40.170.20">
    <property type="entry name" value="TonB-dependent receptor, beta-barrel domain"/>
    <property type="match status" value="1"/>
</dbReference>
<dbReference type="InterPro" id="IPR036942">
    <property type="entry name" value="Beta-barrel_TonB_sf"/>
</dbReference>
<dbReference type="Gene3D" id="2.60.40.1120">
    <property type="entry name" value="Carboxypeptidase-like, regulatory domain"/>
    <property type="match status" value="1"/>
</dbReference>
<evidence type="ECO:0000256" key="1">
    <source>
        <dbReference type="ARBA" id="ARBA00004442"/>
    </source>
</evidence>
<dbReference type="InterPro" id="IPR013784">
    <property type="entry name" value="Carb-bd-like_fold"/>
</dbReference>
<organism evidence="4 5">
    <name type="scientific">Candidatus Amulumruptor caecigallinarius</name>
    <dbReference type="NCBI Taxonomy" id="2109911"/>
    <lineage>
        <taxon>Bacteria</taxon>
        <taxon>Pseudomonadati</taxon>
        <taxon>Bacteroidota</taxon>
        <taxon>Bacteroidia</taxon>
        <taxon>Bacteroidales</taxon>
        <taxon>Muribaculaceae</taxon>
        <taxon>Candidatus Amulumruptor</taxon>
    </lineage>
</organism>
<protein>
    <submittedName>
        <fullName evidence="4">TonB-dependent receptor</fullName>
    </submittedName>
</protein>
<gene>
    <name evidence="4" type="ORF">K8V47_01835</name>
</gene>
<keyword evidence="3" id="KW-0998">Cell outer membrane</keyword>
<accession>A0A4Q0U8X8</accession>
<dbReference type="Pfam" id="PF13620">
    <property type="entry name" value="CarboxypepD_reg"/>
    <property type="match status" value="1"/>
</dbReference>
<reference evidence="4" key="1">
    <citation type="journal article" date="2021" name="PeerJ">
        <title>Extensive microbial diversity within the chicken gut microbiome revealed by metagenomics and culture.</title>
        <authorList>
            <person name="Gilroy R."/>
            <person name="Ravi A."/>
            <person name="Getino M."/>
            <person name="Pursley I."/>
            <person name="Horton D.L."/>
            <person name="Alikhan N.F."/>
            <person name="Baker D."/>
            <person name="Gharbi K."/>
            <person name="Hall N."/>
            <person name="Watson M."/>
            <person name="Adriaenssens E.M."/>
            <person name="Foster-Nyarko E."/>
            <person name="Jarju S."/>
            <person name="Secka A."/>
            <person name="Antonio M."/>
            <person name="Oren A."/>
            <person name="Chaudhuri R.R."/>
            <person name="La Ragione R."/>
            <person name="Hildebrand F."/>
            <person name="Pallen M.J."/>
        </authorList>
    </citation>
    <scope>NUCLEOTIDE SEQUENCE</scope>
    <source>
        <strain evidence="4">4100</strain>
    </source>
</reference>
<evidence type="ECO:0000256" key="2">
    <source>
        <dbReference type="ARBA" id="ARBA00023136"/>
    </source>
</evidence>
<dbReference type="EMBL" id="DYXT01000015">
    <property type="protein sequence ID" value="HJE38494.1"/>
    <property type="molecule type" value="Genomic_DNA"/>
</dbReference>
<dbReference type="GO" id="GO:0009279">
    <property type="term" value="C:cell outer membrane"/>
    <property type="evidence" value="ECO:0007669"/>
    <property type="project" value="UniProtKB-SubCell"/>
</dbReference>
<reference evidence="4" key="2">
    <citation type="submission" date="2021-09" db="EMBL/GenBank/DDBJ databases">
        <authorList>
            <person name="Gilroy R."/>
        </authorList>
    </citation>
    <scope>NUCLEOTIDE SEQUENCE</scope>
    <source>
        <strain evidence="4">4100</strain>
    </source>
</reference>